<comment type="caution">
    <text evidence="1">The sequence shown here is derived from an EMBL/GenBank/DDBJ whole genome shotgun (WGS) entry which is preliminary data.</text>
</comment>
<dbReference type="RefSeq" id="WP_275475790.1">
    <property type="nucleotide sequence ID" value="NZ_CP162940.1"/>
</dbReference>
<protein>
    <submittedName>
        <fullName evidence="1">Uncharacterized protein</fullName>
    </submittedName>
</protein>
<organism evidence="1 2">
    <name type="scientific">Alicyclobacillus fastidiosus</name>
    <dbReference type="NCBI Taxonomy" id="392011"/>
    <lineage>
        <taxon>Bacteria</taxon>
        <taxon>Bacillati</taxon>
        <taxon>Bacillota</taxon>
        <taxon>Bacilli</taxon>
        <taxon>Bacillales</taxon>
        <taxon>Alicyclobacillaceae</taxon>
        <taxon>Alicyclobacillus</taxon>
    </lineage>
</organism>
<dbReference type="Proteomes" id="UP001579974">
    <property type="component" value="Unassembled WGS sequence"/>
</dbReference>
<evidence type="ECO:0000313" key="2">
    <source>
        <dbReference type="Proteomes" id="UP001579974"/>
    </source>
</evidence>
<accession>A0ABV5A9T5</accession>
<evidence type="ECO:0000313" key="1">
    <source>
        <dbReference type="EMBL" id="MFB5188967.1"/>
    </source>
</evidence>
<sequence>MKKEIEERWNGKVYPNECSTAEYDTHRGFKISTSLRHGGCIWTQADIEVLKELGILIWTSAENAFKRNKGE</sequence>
<dbReference type="EMBL" id="JBDXSU010000001">
    <property type="protein sequence ID" value="MFB5188967.1"/>
    <property type="molecule type" value="Genomic_DNA"/>
</dbReference>
<reference evidence="1 2" key="1">
    <citation type="journal article" date="2024" name="Int. J. Mol. Sci.">
        <title>Exploration of Alicyclobacillus spp. Genome in Search of Antibiotic Resistance.</title>
        <authorList>
            <person name="Bucka-Kolendo J."/>
            <person name="Kiousi D.E."/>
            <person name="Dekowska A."/>
            <person name="Mikolajczuk-Szczyrba A."/>
            <person name="Karadedos D.M."/>
            <person name="Michael P."/>
            <person name="Galanis A."/>
            <person name="Sokolowska B."/>
        </authorList>
    </citation>
    <scope>NUCLEOTIDE SEQUENCE [LARGE SCALE GENOMIC DNA]</scope>
    <source>
        <strain evidence="1 2">KKP 3000</strain>
    </source>
</reference>
<keyword evidence="2" id="KW-1185">Reference proteome</keyword>
<name>A0ABV5A9T5_9BACL</name>
<gene>
    <name evidence="1" type="ORF">KKP3000_001406</name>
</gene>
<proteinExistence type="predicted"/>